<keyword evidence="1" id="KW-0812">Transmembrane</keyword>
<accession>A0ABD2IGX8</accession>
<dbReference type="Proteomes" id="UP001620626">
    <property type="component" value="Unassembled WGS sequence"/>
</dbReference>
<evidence type="ECO:0000313" key="2">
    <source>
        <dbReference type="EMBL" id="KAL3078516.1"/>
    </source>
</evidence>
<reference evidence="2 3" key="1">
    <citation type="submission" date="2024-10" db="EMBL/GenBank/DDBJ databases">
        <authorList>
            <person name="Kim D."/>
        </authorList>
    </citation>
    <scope>NUCLEOTIDE SEQUENCE [LARGE SCALE GENOMIC DNA]</scope>
    <source>
        <strain evidence="2">BH-2024</strain>
    </source>
</reference>
<dbReference type="EMBL" id="JBICBT010001207">
    <property type="protein sequence ID" value="KAL3078516.1"/>
    <property type="molecule type" value="Genomic_DNA"/>
</dbReference>
<keyword evidence="1" id="KW-0472">Membrane</keyword>
<protein>
    <submittedName>
        <fullName evidence="2">Uncharacterized protein</fullName>
    </submittedName>
</protein>
<organism evidence="2 3">
    <name type="scientific">Heterodera trifolii</name>
    <dbReference type="NCBI Taxonomy" id="157864"/>
    <lineage>
        <taxon>Eukaryota</taxon>
        <taxon>Metazoa</taxon>
        <taxon>Ecdysozoa</taxon>
        <taxon>Nematoda</taxon>
        <taxon>Chromadorea</taxon>
        <taxon>Rhabditida</taxon>
        <taxon>Tylenchina</taxon>
        <taxon>Tylenchomorpha</taxon>
        <taxon>Tylenchoidea</taxon>
        <taxon>Heteroderidae</taxon>
        <taxon>Heteroderinae</taxon>
        <taxon>Heterodera</taxon>
    </lineage>
</organism>
<comment type="caution">
    <text evidence="2">The sequence shown here is derived from an EMBL/GenBank/DDBJ whole genome shotgun (WGS) entry which is preliminary data.</text>
</comment>
<sequence length="194" mass="21773">MASPTENLEDESWVEYHYSESEVEELDEFSLLHSQMVPNRVVPCCVNCAEIMGKTETTCPTETTSTASSTIICPPPPPTTTHNSILLLFITVLMLFVFFAQAFKMAIVVRRLLKNRAIQKQLERRQKNMKTLRRQQAAAAAGQSSIVVRSVSTGLPSNQPIHQRQQVCTVPSHEVIYDVPCTGEDQQEESEDSF</sequence>
<keyword evidence="1" id="KW-1133">Transmembrane helix</keyword>
<evidence type="ECO:0000256" key="1">
    <source>
        <dbReference type="SAM" id="Phobius"/>
    </source>
</evidence>
<evidence type="ECO:0000313" key="3">
    <source>
        <dbReference type="Proteomes" id="UP001620626"/>
    </source>
</evidence>
<dbReference type="AlphaFoldDB" id="A0ABD2IGX8"/>
<gene>
    <name evidence="2" type="ORF">niasHT_032812</name>
</gene>
<name>A0ABD2IGX8_9BILA</name>
<keyword evidence="3" id="KW-1185">Reference proteome</keyword>
<feature type="transmembrane region" description="Helical" evidence="1">
    <location>
        <begin position="85"/>
        <end position="109"/>
    </location>
</feature>
<proteinExistence type="predicted"/>